<dbReference type="GO" id="GO:0019934">
    <property type="term" value="P:cGMP-mediated signaling"/>
    <property type="evidence" value="ECO:0007669"/>
    <property type="project" value="TreeGrafter"/>
</dbReference>
<dbReference type="PROSITE" id="PS50112">
    <property type="entry name" value="PAS"/>
    <property type="match status" value="2"/>
</dbReference>
<dbReference type="NCBIfam" id="TIGR00229">
    <property type="entry name" value="sensory_box"/>
    <property type="match status" value="2"/>
</dbReference>
<dbReference type="OrthoDB" id="456159at2"/>
<dbReference type="Pfam" id="PF13185">
    <property type="entry name" value="GAF_2"/>
    <property type="match status" value="1"/>
</dbReference>
<dbReference type="SUPFAM" id="SSF55785">
    <property type="entry name" value="PYP-like sensor domain (PAS domain)"/>
    <property type="match status" value="2"/>
</dbReference>
<dbReference type="GO" id="GO:0004383">
    <property type="term" value="F:guanylate cyclase activity"/>
    <property type="evidence" value="ECO:0007669"/>
    <property type="project" value="TreeGrafter"/>
</dbReference>
<protein>
    <submittedName>
        <fullName evidence="3">Adenylate/guanylate cyclase</fullName>
    </submittedName>
</protein>
<dbReference type="InterPro" id="IPR035965">
    <property type="entry name" value="PAS-like_dom_sf"/>
</dbReference>
<dbReference type="PANTHER" id="PTHR45655:SF13">
    <property type="entry name" value="SOLUBLE GUANYLATE CYCLASE GCY-32-RELATED"/>
    <property type="match status" value="1"/>
</dbReference>
<dbReference type="SMART" id="SM00044">
    <property type="entry name" value="CYCc"/>
    <property type="match status" value="1"/>
</dbReference>
<dbReference type="Proteomes" id="UP000218287">
    <property type="component" value="Chromosome"/>
</dbReference>
<dbReference type="GO" id="GO:0008074">
    <property type="term" value="C:guanylate cyclase complex, soluble"/>
    <property type="evidence" value="ECO:0007669"/>
    <property type="project" value="TreeGrafter"/>
</dbReference>
<feature type="domain" description="Guanylate cyclase" evidence="2">
    <location>
        <begin position="609"/>
        <end position="728"/>
    </location>
</feature>
<dbReference type="PANTHER" id="PTHR45655">
    <property type="entry name" value="GUANYLATE CYCLASE SOLUBLE SUBUNIT BETA-2"/>
    <property type="match status" value="1"/>
</dbReference>
<dbReference type="EMBL" id="AP018174">
    <property type="protein sequence ID" value="BAY19290.1"/>
    <property type="molecule type" value="Genomic_DNA"/>
</dbReference>
<keyword evidence="4" id="KW-1185">Reference proteome</keyword>
<feature type="domain" description="PAS" evidence="1">
    <location>
        <begin position="146"/>
        <end position="191"/>
    </location>
</feature>
<dbReference type="PROSITE" id="PS50125">
    <property type="entry name" value="GUANYLATE_CYCLASE_2"/>
    <property type="match status" value="1"/>
</dbReference>
<dbReference type="InterPro" id="IPR029016">
    <property type="entry name" value="GAF-like_dom_sf"/>
</dbReference>
<reference evidence="3 4" key="1">
    <citation type="submission" date="2017-06" db="EMBL/GenBank/DDBJ databases">
        <title>Genome sequencing of cyanobaciteial culture collection at National Institute for Environmental Studies (NIES).</title>
        <authorList>
            <person name="Hirose Y."/>
            <person name="Shimura Y."/>
            <person name="Fujisawa T."/>
            <person name="Nakamura Y."/>
            <person name="Kawachi M."/>
        </authorList>
    </citation>
    <scope>NUCLEOTIDE SEQUENCE [LARGE SCALE GENOMIC DNA]</scope>
    <source>
        <strain evidence="3 4">NIES-21</strain>
    </source>
</reference>
<dbReference type="SMART" id="SM00091">
    <property type="entry name" value="PAS"/>
    <property type="match status" value="2"/>
</dbReference>
<feature type="domain" description="PAS" evidence="1">
    <location>
        <begin position="449"/>
        <end position="519"/>
    </location>
</feature>
<dbReference type="InterPro" id="IPR029787">
    <property type="entry name" value="Nucleotide_cyclase"/>
</dbReference>
<dbReference type="GO" id="GO:0070482">
    <property type="term" value="P:response to oxygen levels"/>
    <property type="evidence" value="ECO:0007669"/>
    <property type="project" value="TreeGrafter"/>
</dbReference>
<organism evidence="3 4">
    <name type="scientific">Anabaenopsis circularis NIES-21</name>
    <dbReference type="NCBI Taxonomy" id="1085406"/>
    <lineage>
        <taxon>Bacteria</taxon>
        <taxon>Bacillati</taxon>
        <taxon>Cyanobacteriota</taxon>
        <taxon>Cyanophyceae</taxon>
        <taxon>Nostocales</taxon>
        <taxon>Nodulariaceae</taxon>
        <taxon>Anabaenopsis</taxon>
    </lineage>
</organism>
<dbReference type="Gene3D" id="3.30.450.20">
    <property type="entry name" value="PAS domain"/>
    <property type="match status" value="2"/>
</dbReference>
<dbReference type="CDD" id="cd00130">
    <property type="entry name" value="PAS"/>
    <property type="match status" value="2"/>
</dbReference>
<dbReference type="Gene3D" id="3.30.70.1230">
    <property type="entry name" value="Nucleotide cyclase"/>
    <property type="match status" value="1"/>
</dbReference>
<proteinExistence type="predicted"/>
<dbReference type="SUPFAM" id="SSF55781">
    <property type="entry name" value="GAF domain-like"/>
    <property type="match status" value="1"/>
</dbReference>
<dbReference type="Pfam" id="PF13426">
    <property type="entry name" value="PAS_9"/>
    <property type="match status" value="2"/>
</dbReference>
<sequence>MKYEVVEQVFNKYSTLRKFEYLELDVHFCIVDKSEQVQRFALQPEAVILGTDIRLGFPEFIGKEEILKSIIQGQQTSFELVAIRRTCENQPDIYINIYIIGESSEKLSEIRLIIFIEDVTEKVQSKQDLSKLTNATSLLSMTLVTYKNYMDTVINSMADALLITTNTGKIKQVNPAAQKLFDFSEEELINKPISLIFDDNFLLLRIINHYSKINRDLQHFEVVCRKKTREKVLVAFSCTVMQKKNEVLEDIIYLGRDITSRQRREQRHVAQYAITRILSESQNIQQAIPEILEAICQNLEWDVGELWTTSEYINTNVPEESDDAVLRCVEIWSSRLVAVREFKAVTWQTTYLPSVGLPGQIWERRSALWIKNILDYGDLQRSPTAVTAGLRSAFGFPILDDNKILGVMTFFSRDVQPKDADLLQMMVSVSSQIAHFMKRKQAEDDLLESESRYRDICENANDLIQSVNAYGRFLYVNRTWCQTLGYSAAEVEQMNVFDIIHPDSQEHCRQMFYRLMSGEQLDQVKAAFIAKNGQTVFLEGNINCKFAHGIPVATRGIFRNITRRVALEAALQQQEAQTEQLWQARIPALTSNNLQTPIEGIAVDLINVTVLCADIVGLNEIAALGSAMQLVNLLCPIFANFDRLCNRYGLEKIKTINEAYIVIGGLPTKRSDHAQAIAQMALDMQTAIATFNIENQQNLKICVGIHTGVVTAAALGLMDTINIAKSIESQSLADTIQVSATAYEYIRDEFILEPQDEIEIPHQQQMTTYLLLGKNKK</sequence>
<evidence type="ECO:0000313" key="4">
    <source>
        <dbReference type="Proteomes" id="UP000218287"/>
    </source>
</evidence>
<dbReference type="InterPro" id="IPR003018">
    <property type="entry name" value="GAF"/>
</dbReference>
<accession>A0A1Z4GP62</accession>
<name>A0A1Z4GP62_9CYAN</name>
<dbReference type="GO" id="GO:0004016">
    <property type="term" value="F:adenylate cyclase activity"/>
    <property type="evidence" value="ECO:0007669"/>
    <property type="project" value="UniProtKB-ARBA"/>
</dbReference>
<evidence type="ECO:0000259" key="1">
    <source>
        <dbReference type="PROSITE" id="PS50112"/>
    </source>
</evidence>
<dbReference type="InterPro" id="IPR000014">
    <property type="entry name" value="PAS"/>
</dbReference>
<evidence type="ECO:0000313" key="3">
    <source>
        <dbReference type="EMBL" id="BAY19290.1"/>
    </source>
</evidence>
<gene>
    <name evidence="3" type="ORF">NIES21_51500</name>
</gene>
<dbReference type="Pfam" id="PF00211">
    <property type="entry name" value="Guanylate_cyc"/>
    <property type="match status" value="1"/>
</dbReference>
<dbReference type="InterPro" id="IPR001054">
    <property type="entry name" value="A/G_cyclase"/>
</dbReference>
<dbReference type="Gene3D" id="3.30.450.40">
    <property type="match status" value="1"/>
</dbReference>
<dbReference type="SUPFAM" id="SSF55073">
    <property type="entry name" value="Nucleotide cyclase"/>
    <property type="match status" value="1"/>
</dbReference>
<dbReference type="CDD" id="cd07302">
    <property type="entry name" value="CHD"/>
    <property type="match status" value="1"/>
</dbReference>
<evidence type="ECO:0000259" key="2">
    <source>
        <dbReference type="PROSITE" id="PS50125"/>
    </source>
</evidence>
<dbReference type="AlphaFoldDB" id="A0A1Z4GP62"/>